<dbReference type="PANTHER" id="PTHR28526">
    <property type="entry name" value="ANAPHASE-PROMOTING COMPLEX SUBUNIT 13"/>
    <property type="match status" value="1"/>
</dbReference>
<proteinExistence type="inferred from homology"/>
<dbReference type="GO" id="GO:0051301">
    <property type="term" value="P:cell division"/>
    <property type="evidence" value="ECO:0007669"/>
    <property type="project" value="UniProtKB-KW"/>
</dbReference>
<name>A0A9P4LZC5_9PEZI</name>
<evidence type="ECO:0000313" key="7">
    <source>
        <dbReference type="EMBL" id="KAF2087976.1"/>
    </source>
</evidence>
<protein>
    <submittedName>
        <fullName evidence="7">Apc13p-domain-containing protein</fullName>
    </submittedName>
</protein>
<dbReference type="InterPro" id="IPR008401">
    <property type="entry name" value="Apc13"/>
</dbReference>
<keyword evidence="5" id="KW-0131">Cell cycle</keyword>
<evidence type="ECO:0000256" key="6">
    <source>
        <dbReference type="SAM" id="MobiDB-lite"/>
    </source>
</evidence>
<keyword evidence="3" id="KW-0498">Mitosis</keyword>
<evidence type="ECO:0000256" key="5">
    <source>
        <dbReference type="ARBA" id="ARBA00023306"/>
    </source>
</evidence>
<dbReference type="PANTHER" id="PTHR28526:SF1">
    <property type="entry name" value="ANAPHASE-PROMOTING COMPLEX SUBUNIT 13"/>
    <property type="match status" value="1"/>
</dbReference>
<feature type="compositionally biased region" description="Basic and acidic residues" evidence="6">
    <location>
        <begin position="115"/>
        <end position="129"/>
    </location>
</feature>
<comment type="caution">
    <text evidence="7">The sequence shown here is derived from an EMBL/GenBank/DDBJ whole genome shotgun (WGS) entry which is preliminary data.</text>
</comment>
<sequence>MRIKHKAAQLGLCAVLFIQCQPFWLIRIRSRDSSHTYLHHSTPLTADLFEDFSRTPLAPEDIYVPPERQPLNPEDEDDVVPDQHAAFGIQRATQKARQPAWRDLGLEELMRRGPAREESVGRALVERSRWGANGVREGSGSGLPR</sequence>
<evidence type="ECO:0000256" key="3">
    <source>
        <dbReference type="ARBA" id="ARBA00022776"/>
    </source>
</evidence>
<dbReference type="AlphaFoldDB" id="A0A9P4LZC5"/>
<organism evidence="7 8">
    <name type="scientific">Saccharata proteae CBS 121410</name>
    <dbReference type="NCBI Taxonomy" id="1314787"/>
    <lineage>
        <taxon>Eukaryota</taxon>
        <taxon>Fungi</taxon>
        <taxon>Dikarya</taxon>
        <taxon>Ascomycota</taxon>
        <taxon>Pezizomycotina</taxon>
        <taxon>Dothideomycetes</taxon>
        <taxon>Dothideomycetes incertae sedis</taxon>
        <taxon>Botryosphaeriales</taxon>
        <taxon>Saccharataceae</taxon>
        <taxon>Saccharata</taxon>
    </lineage>
</organism>
<feature type="region of interest" description="Disordered" evidence="6">
    <location>
        <begin position="115"/>
        <end position="145"/>
    </location>
</feature>
<reference evidence="7" key="1">
    <citation type="journal article" date="2020" name="Stud. Mycol.">
        <title>101 Dothideomycetes genomes: a test case for predicting lifestyles and emergence of pathogens.</title>
        <authorList>
            <person name="Haridas S."/>
            <person name="Albert R."/>
            <person name="Binder M."/>
            <person name="Bloem J."/>
            <person name="Labutti K."/>
            <person name="Salamov A."/>
            <person name="Andreopoulos B."/>
            <person name="Baker S."/>
            <person name="Barry K."/>
            <person name="Bills G."/>
            <person name="Bluhm B."/>
            <person name="Cannon C."/>
            <person name="Castanera R."/>
            <person name="Culley D."/>
            <person name="Daum C."/>
            <person name="Ezra D."/>
            <person name="Gonzalez J."/>
            <person name="Henrissat B."/>
            <person name="Kuo A."/>
            <person name="Liang C."/>
            <person name="Lipzen A."/>
            <person name="Lutzoni F."/>
            <person name="Magnuson J."/>
            <person name="Mondo S."/>
            <person name="Nolan M."/>
            <person name="Ohm R."/>
            <person name="Pangilinan J."/>
            <person name="Park H.-J."/>
            <person name="Ramirez L."/>
            <person name="Alfaro M."/>
            <person name="Sun H."/>
            <person name="Tritt A."/>
            <person name="Yoshinaga Y."/>
            <person name="Zwiers L.-H."/>
            <person name="Turgeon B."/>
            <person name="Goodwin S."/>
            <person name="Spatafora J."/>
            <person name="Crous P."/>
            <person name="Grigoriev I."/>
        </authorList>
    </citation>
    <scope>NUCLEOTIDE SEQUENCE</scope>
    <source>
        <strain evidence="7">CBS 121410</strain>
    </source>
</reference>
<evidence type="ECO:0000256" key="4">
    <source>
        <dbReference type="ARBA" id="ARBA00022786"/>
    </source>
</evidence>
<dbReference type="EMBL" id="ML978718">
    <property type="protein sequence ID" value="KAF2087976.1"/>
    <property type="molecule type" value="Genomic_DNA"/>
</dbReference>
<keyword evidence="2" id="KW-0132">Cell division</keyword>
<gene>
    <name evidence="7" type="ORF">K490DRAFT_65256</name>
</gene>
<dbReference type="Proteomes" id="UP000799776">
    <property type="component" value="Unassembled WGS sequence"/>
</dbReference>
<dbReference type="Pfam" id="PF05839">
    <property type="entry name" value="Apc13p"/>
    <property type="match status" value="1"/>
</dbReference>
<evidence type="ECO:0000256" key="1">
    <source>
        <dbReference type="ARBA" id="ARBA00006940"/>
    </source>
</evidence>
<evidence type="ECO:0000256" key="2">
    <source>
        <dbReference type="ARBA" id="ARBA00022618"/>
    </source>
</evidence>
<accession>A0A9P4LZC5</accession>
<dbReference type="OrthoDB" id="2351920at2759"/>
<keyword evidence="8" id="KW-1185">Reference proteome</keyword>
<keyword evidence="4" id="KW-0833">Ubl conjugation pathway</keyword>
<dbReference type="GO" id="GO:0005680">
    <property type="term" value="C:anaphase-promoting complex"/>
    <property type="evidence" value="ECO:0007669"/>
    <property type="project" value="InterPro"/>
</dbReference>
<comment type="similarity">
    <text evidence="1">Belongs to the APC13 family.</text>
</comment>
<evidence type="ECO:0000313" key="8">
    <source>
        <dbReference type="Proteomes" id="UP000799776"/>
    </source>
</evidence>